<dbReference type="RefSeq" id="WP_157197231.1">
    <property type="nucleotide sequence ID" value="NZ_CP009515.1"/>
</dbReference>
<keyword evidence="10 12" id="KW-0472">Membrane</keyword>
<sequence length="281" mass="31425">MAASVNNNPQNKPPENNWRNTLYTIIFEADTPAGKLFDEVLILAILLSIIVVMLDSVSSFAVIYGGLFYSMEWIFTILFTVEYLLRLICVGRPTRYATSFFGVIDLLAILPTYLSLMLPGSQYLVVIRGLRLLRVFRVLKLAQYMGEADLLIRALRASRRKITLFLFTVLTLVVILGSLMYVIEGAESGFTSIPRSIYWAIITLTTVGYGDIVPETNLGQALASVIMIIWYRSSNIAVPTGIVTSEITFASRYSKGRVCLNCRFEGHDVDAKFCKRCGAEL</sequence>
<evidence type="ECO:0000256" key="9">
    <source>
        <dbReference type="ARBA" id="ARBA00023065"/>
    </source>
</evidence>
<dbReference type="EMBL" id="CP009515">
    <property type="protein sequence ID" value="AKB75277.1"/>
    <property type="molecule type" value="Genomic_DNA"/>
</dbReference>
<evidence type="ECO:0000256" key="7">
    <source>
        <dbReference type="ARBA" id="ARBA00022958"/>
    </source>
</evidence>
<dbReference type="PATRIC" id="fig|1434111.4.peg.2652"/>
<dbReference type="InterPro" id="IPR005821">
    <property type="entry name" value="Ion_trans_dom"/>
</dbReference>
<dbReference type="HOGENOM" id="CLU_011722_1_3_2"/>
<dbReference type="InterPro" id="IPR028325">
    <property type="entry name" value="VG_K_chnl"/>
</dbReference>
<reference evidence="14 15" key="1">
    <citation type="submission" date="2014-07" db="EMBL/GenBank/DDBJ databases">
        <title>Methanogenic archaea and the global carbon cycle.</title>
        <authorList>
            <person name="Henriksen J.R."/>
            <person name="Luke J."/>
            <person name="Reinhart S."/>
            <person name="Benedict M.N."/>
            <person name="Youngblut N.D."/>
            <person name="Metcalf M.E."/>
            <person name="Whitaker R.J."/>
            <person name="Metcalf W.W."/>
        </authorList>
    </citation>
    <scope>NUCLEOTIDE SEQUENCE [LARGE SCALE GENOMIC DNA]</scope>
    <source>
        <strain evidence="14 15">Z-7289</strain>
    </source>
</reference>
<dbReference type="GO" id="GO:0001508">
    <property type="term" value="P:action potential"/>
    <property type="evidence" value="ECO:0007669"/>
    <property type="project" value="TreeGrafter"/>
</dbReference>
<organism evidence="14 15">
    <name type="scientific">Methanosarcina lacustris Z-7289</name>
    <dbReference type="NCBI Taxonomy" id="1434111"/>
    <lineage>
        <taxon>Archaea</taxon>
        <taxon>Methanobacteriati</taxon>
        <taxon>Methanobacteriota</taxon>
        <taxon>Stenosarchaea group</taxon>
        <taxon>Methanomicrobia</taxon>
        <taxon>Methanosarcinales</taxon>
        <taxon>Methanosarcinaceae</taxon>
        <taxon>Methanosarcina</taxon>
    </lineage>
</organism>
<dbReference type="Gene3D" id="1.20.120.350">
    <property type="entry name" value="Voltage-gated potassium channels. Chain C"/>
    <property type="match status" value="1"/>
</dbReference>
<feature type="transmembrane region" description="Helical" evidence="12">
    <location>
        <begin position="96"/>
        <end position="116"/>
    </location>
</feature>
<dbReference type="GO" id="GO:0008076">
    <property type="term" value="C:voltage-gated potassium channel complex"/>
    <property type="evidence" value="ECO:0007669"/>
    <property type="project" value="InterPro"/>
</dbReference>
<dbReference type="STRING" id="1434111.MSLAZ_2016"/>
<dbReference type="OrthoDB" id="56871at2157"/>
<evidence type="ECO:0000256" key="8">
    <source>
        <dbReference type="ARBA" id="ARBA00022989"/>
    </source>
</evidence>
<dbReference type="Gene3D" id="1.10.287.70">
    <property type="match status" value="1"/>
</dbReference>
<feature type="domain" description="Ion transport" evidence="13">
    <location>
        <begin position="36"/>
        <end position="231"/>
    </location>
</feature>
<keyword evidence="6" id="KW-0851">Voltage-gated channel</keyword>
<evidence type="ECO:0000256" key="1">
    <source>
        <dbReference type="ARBA" id="ARBA00004141"/>
    </source>
</evidence>
<name>A0A0E3S7A4_9EURY</name>
<dbReference type="GO" id="GO:0005249">
    <property type="term" value="F:voltage-gated potassium channel activity"/>
    <property type="evidence" value="ECO:0007669"/>
    <property type="project" value="InterPro"/>
</dbReference>
<dbReference type="PRINTS" id="PR00169">
    <property type="entry name" value="KCHANNEL"/>
</dbReference>
<evidence type="ECO:0000256" key="2">
    <source>
        <dbReference type="ARBA" id="ARBA00022448"/>
    </source>
</evidence>
<gene>
    <name evidence="14" type="ORF">MSLAZ_2016</name>
</gene>
<keyword evidence="2" id="KW-0813">Transport</keyword>
<dbReference type="InterPro" id="IPR027359">
    <property type="entry name" value="Volt_channel_dom_sf"/>
</dbReference>
<dbReference type="AlphaFoldDB" id="A0A0E3S7A4"/>
<protein>
    <submittedName>
        <fullName evidence="14">Potassium voltage-gated channel subfamily KQT</fullName>
    </submittedName>
</protein>
<evidence type="ECO:0000256" key="11">
    <source>
        <dbReference type="ARBA" id="ARBA00023303"/>
    </source>
</evidence>
<keyword evidence="3" id="KW-0633">Potassium transport</keyword>
<dbReference type="KEGG" id="mls:MSLAZ_2016"/>
<evidence type="ECO:0000313" key="15">
    <source>
        <dbReference type="Proteomes" id="UP000033072"/>
    </source>
</evidence>
<evidence type="ECO:0000256" key="6">
    <source>
        <dbReference type="ARBA" id="ARBA00022882"/>
    </source>
</evidence>
<dbReference type="Pfam" id="PF00520">
    <property type="entry name" value="Ion_trans"/>
    <property type="match status" value="1"/>
</dbReference>
<keyword evidence="8 12" id="KW-1133">Transmembrane helix</keyword>
<dbReference type="PANTHER" id="PTHR11537:SF254">
    <property type="entry name" value="POTASSIUM VOLTAGE-GATED CHANNEL PROTEIN SHAB"/>
    <property type="match status" value="1"/>
</dbReference>
<comment type="subcellular location">
    <subcellularLocation>
        <location evidence="1">Membrane</location>
        <topology evidence="1">Multi-pass membrane protein</topology>
    </subcellularLocation>
</comment>
<dbReference type="Proteomes" id="UP000033072">
    <property type="component" value="Chromosome"/>
</dbReference>
<keyword evidence="15" id="KW-1185">Reference proteome</keyword>
<keyword evidence="11" id="KW-0407">Ion channel</keyword>
<dbReference type="SUPFAM" id="SSF81324">
    <property type="entry name" value="Voltage-gated potassium channels"/>
    <property type="match status" value="1"/>
</dbReference>
<evidence type="ECO:0000256" key="10">
    <source>
        <dbReference type="ARBA" id="ARBA00023136"/>
    </source>
</evidence>
<dbReference type="PANTHER" id="PTHR11537">
    <property type="entry name" value="VOLTAGE-GATED POTASSIUM CHANNEL"/>
    <property type="match status" value="1"/>
</dbReference>
<evidence type="ECO:0000256" key="4">
    <source>
        <dbReference type="ARBA" id="ARBA00022692"/>
    </source>
</evidence>
<feature type="transmembrane region" description="Helical" evidence="12">
    <location>
        <begin position="162"/>
        <end position="183"/>
    </location>
</feature>
<feature type="transmembrane region" description="Helical" evidence="12">
    <location>
        <begin position="73"/>
        <end position="89"/>
    </location>
</feature>
<keyword evidence="5" id="KW-0631">Potassium channel</keyword>
<keyword evidence="9" id="KW-0406">Ion transport</keyword>
<evidence type="ECO:0000259" key="13">
    <source>
        <dbReference type="Pfam" id="PF00520"/>
    </source>
</evidence>
<evidence type="ECO:0000256" key="12">
    <source>
        <dbReference type="SAM" id="Phobius"/>
    </source>
</evidence>
<dbReference type="GeneID" id="24806802"/>
<dbReference type="FunFam" id="1.10.287.70:FF:000164">
    <property type="entry name" value="Voltage-sensitive potassium channel"/>
    <property type="match status" value="1"/>
</dbReference>
<evidence type="ECO:0000256" key="5">
    <source>
        <dbReference type="ARBA" id="ARBA00022826"/>
    </source>
</evidence>
<keyword evidence="7" id="KW-0630">Potassium</keyword>
<accession>A0A0E3S7A4</accession>
<proteinExistence type="predicted"/>
<evidence type="ECO:0000256" key="3">
    <source>
        <dbReference type="ARBA" id="ARBA00022538"/>
    </source>
</evidence>
<keyword evidence="4 12" id="KW-0812">Transmembrane</keyword>
<feature type="transmembrane region" description="Helical" evidence="12">
    <location>
        <begin position="40"/>
        <end position="67"/>
    </location>
</feature>
<evidence type="ECO:0000313" key="14">
    <source>
        <dbReference type="EMBL" id="AKB75277.1"/>
    </source>
</evidence>